<accession>F8NUU2</accession>
<feature type="region of interest" description="Disordered" evidence="1">
    <location>
        <begin position="1"/>
        <end position="112"/>
    </location>
</feature>
<name>F8NUU2_SERL9</name>
<evidence type="ECO:0000313" key="2">
    <source>
        <dbReference type="EMBL" id="EGO25258.1"/>
    </source>
</evidence>
<dbReference type="Proteomes" id="UP000008064">
    <property type="component" value="Unassembled WGS sequence"/>
</dbReference>
<feature type="compositionally biased region" description="Polar residues" evidence="1">
    <location>
        <begin position="1"/>
        <end position="12"/>
    </location>
</feature>
<dbReference type="HOGENOM" id="CLU_2151859_0_0_1"/>
<feature type="compositionally biased region" description="Polar residues" evidence="1">
    <location>
        <begin position="100"/>
        <end position="112"/>
    </location>
</feature>
<dbReference type="EMBL" id="GL945433">
    <property type="protein sequence ID" value="EGO25258.1"/>
    <property type="molecule type" value="Genomic_DNA"/>
</dbReference>
<gene>
    <name evidence="2" type="ORF">SERLADRAFT_465134</name>
</gene>
<proteinExistence type="predicted"/>
<reference evidence="2" key="1">
    <citation type="submission" date="2011-04" db="EMBL/GenBank/DDBJ databases">
        <title>Evolution of plant cell wall degrading machinery underlies the functional diversity of forest fungi.</title>
        <authorList>
            <consortium name="US DOE Joint Genome Institute (JGI-PGF)"/>
            <person name="Eastwood D.C."/>
            <person name="Floudas D."/>
            <person name="Binder M."/>
            <person name="Majcherczyk A."/>
            <person name="Schneider P."/>
            <person name="Aerts A."/>
            <person name="Asiegbu F.O."/>
            <person name="Baker S.E."/>
            <person name="Barry K."/>
            <person name="Bendiksby M."/>
            <person name="Blumentritt M."/>
            <person name="Coutinho P.M."/>
            <person name="Cullen D."/>
            <person name="Cullen D."/>
            <person name="Gathman A."/>
            <person name="Goodell B."/>
            <person name="Henrissat B."/>
            <person name="Ihrmark K."/>
            <person name="Kauserud H."/>
            <person name="Kohler A."/>
            <person name="LaButti K."/>
            <person name="Lapidus A."/>
            <person name="Lavin J.L."/>
            <person name="Lee Y.-H."/>
            <person name="Lindquist E."/>
            <person name="Lilly W."/>
            <person name="Lucas S."/>
            <person name="Morin E."/>
            <person name="Murat C."/>
            <person name="Oguiza J.A."/>
            <person name="Park J."/>
            <person name="Pisabarro A.G."/>
            <person name="Riley R."/>
            <person name="Rosling A."/>
            <person name="Salamov A."/>
            <person name="Schmidt O."/>
            <person name="Schmutz J."/>
            <person name="Skrede I."/>
            <person name="Stenlid J."/>
            <person name="Wiebenga A."/>
            <person name="Xie X."/>
            <person name="Kues U."/>
            <person name="Hibbett D.S."/>
            <person name="Hoffmeister D."/>
            <person name="Hogberg N."/>
            <person name="Martin F."/>
            <person name="Grigoriev I.V."/>
            <person name="Watkinson S.C."/>
        </authorList>
    </citation>
    <scope>NUCLEOTIDE SEQUENCE</scope>
    <source>
        <strain evidence="2">S7.9</strain>
    </source>
</reference>
<organism>
    <name type="scientific">Serpula lacrymans var. lacrymans (strain S7.9)</name>
    <name type="common">Dry rot fungus</name>
    <dbReference type="NCBI Taxonomy" id="578457"/>
    <lineage>
        <taxon>Eukaryota</taxon>
        <taxon>Fungi</taxon>
        <taxon>Dikarya</taxon>
        <taxon>Basidiomycota</taxon>
        <taxon>Agaricomycotina</taxon>
        <taxon>Agaricomycetes</taxon>
        <taxon>Agaricomycetidae</taxon>
        <taxon>Boletales</taxon>
        <taxon>Coniophorineae</taxon>
        <taxon>Serpulaceae</taxon>
        <taxon>Serpula</taxon>
    </lineage>
</organism>
<dbReference type="KEGG" id="sla:SERLADRAFT_465134"/>
<feature type="compositionally biased region" description="Low complexity" evidence="1">
    <location>
        <begin position="42"/>
        <end position="58"/>
    </location>
</feature>
<dbReference type="GeneID" id="18818852"/>
<dbReference type="AlphaFoldDB" id="F8NUU2"/>
<dbReference type="RefSeq" id="XP_007317380.1">
    <property type="nucleotide sequence ID" value="XM_007317318.1"/>
</dbReference>
<dbReference type="OrthoDB" id="2756413at2759"/>
<sequence length="112" mass="12007">MYYTGSANQPKRSQTHHDSNSTSRAGRSPLRGGSTTGTLLDSYSQQSQYSPTTAASSYPYGGTSDPQRILPSSAYHSHSRTHSQVKAETSTPPMPVASPYTPQNALQPPSAY</sequence>
<protein>
    <submittedName>
        <fullName evidence="2">Uncharacterized protein</fullName>
    </submittedName>
</protein>
<evidence type="ECO:0000256" key="1">
    <source>
        <dbReference type="SAM" id="MobiDB-lite"/>
    </source>
</evidence>
<feature type="non-terminal residue" evidence="2">
    <location>
        <position position="112"/>
    </location>
</feature>